<comment type="caution">
    <text evidence="4">The sequence shown here is derived from an EMBL/GenBank/DDBJ whole genome shotgun (WGS) entry which is preliminary data.</text>
</comment>
<evidence type="ECO:0000313" key="5">
    <source>
        <dbReference type="Proteomes" id="UP001589894"/>
    </source>
</evidence>
<dbReference type="Pfam" id="PF00583">
    <property type="entry name" value="Acetyltransf_1"/>
    <property type="match status" value="2"/>
</dbReference>
<keyword evidence="2" id="KW-0012">Acyltransferase</keyword>
<dbReference type="InterPro" id="IPR016181">
    <property type="entry name" value="Acyl_CoA_acyltransferase"/>
</dbReference>
<dbReference type="InterPro" id="IPR050680">
    <property type="entry name" value="YpeA/RimI_acetyltransf"/>
</dbReference>
<dbReference type="Gene3D" id="3.40.630.30">
    <property type="match status" value="2"/>
</dbReference>
<keyword evidence="5" id="KW-1185">Reference proteome</keyword>
<dbReference type="InterPro" id="IPR000182">
    <property type="entry name" value="GNAT_dom"/>
</dbReference>
<evidence type="ECO:0000256" key="1">
    <source>
        <dbReference type="ARBA" id="ARBA00022679"/>
    </source>
</evidence>
<reference evidence="4 5" key="1">
    <citation type="submission" date="2024-09" db="EMBL/GenBank/DDBJ databases">
        <authorList>
            <person name="Sun Q."/>
            <person name="Mori K."/>
        </authorList>
    </citation>
    <scope>NUCLEOTIDE SEQUENCE [LARGE SCALE GENOMIC DNA]</scope>
    <source>
        <strain evidence="4 5">TBRC 2205</strain>
    </source>
</reference>
<accession>A0ABV6NVI8</accession>
<dbReference type="RefSeq" id="WP_377338072.1">
    <property type="nucleotide sequence ID" value="NZ_JBHLUE010000008.1"/>
</dbReference>
<dbReference type="PANTHER" id="PTHR43420">
    <property type="entry name" value="ACETYLTRANSFERASE"/>
    <property type="match status" value="1"/>
</dbReference>
<evidence type="ECO:0000259" key="3">
    <source>
        <dbReference type="PROSITE" id="PS51186"/>
    </source>
</evidence>
<protein>
    <submittedName>
        <fullName evidence="4">GNAT family N-acetyltransferase</fullName>
    </submittedName>
</protein>
<organism evidence="4 5">
    <name type="scientific">Plantactinospora siamensis</name>
    <dbReference type="NCBI Taxonomy" id="555372"/>
    <lineage>
        <taxon>Bacteria</taxon>
        <taxon>Bacillati</taxon>
        <taxon>Actinomycetota</taxon>
        <taxon>Actinomycetes</taxon>
        <taxon>Micromonosporales</taxon>
        <taxon>Micromonosporaceae</taxon>
        <taxon>Plantactinospora</taxon>
    </lineage>
</organism>
<feature type="domain" description="N-acetyltransferase" evidence="3">
    <location>
        <begin position="15"/>
        <end position="186"/>
    </location>
</feature>
<dbReference type="SUPFAM" id="SSF55729">
    <property type="entry name" value="Acyl-CoA N-acyltransferases (Nat)"/>
    <property type="match status" value="2"/>
</dbReference>
<evidence type="ECO:0000256" key="2">
    <source>
        <dbReference type="ARBA" id="ARBA00023315"/>
    </source>
</evidence>
<name>A0ABV6NVI8_9ACTN</name>
<dbReference type="Proteomes" id="UP001589894">
    <property type="component" value="Unassembled WGS sequence"/>
</dbReference>
<proteinExistence type="predicted"/>
<gene>
    <name evidence="4" type="ORF">ACFFHU_11685</name>
</gene>
<evidence type="ECO:0000313" key="4">
    <source>
        <dbReference type="EMBL" id="MFC0564792.1"/>
    </source>
</evidence>
<dbReference type="EMBL" id="JBHLUE010000008">
    <property type="protein sequence ID" value="MFC0564792.1"/>
    <property type="molecule type" value="Genomic_DNA"/>
</dbReference>
<dbReference type="PROSITE" id="PS51186">
    <property type="entry name" value="GNAT"/>
    <property type="match status" value="2"/>
</dbReference>
<sequence length="331" mass="35574">MTISLTPMTQAELDRRLREAVEHYAQAIAEARGLPLAEAMAESDEQHRLALPDGVRSPGMLLFTGRTAAGEEVGWLWLALPGDRAGGPERGWVYDIEVAAEQRGKGYGRGLMLAAEHELAGRGVGALGLNVHGYNTTAMRLYDSLGFEITAQQLVKPLGGAGPAGSDRSPVSLAPMPADELARRLPLWTEEHARAEAASRGIPLDQARERAAERIRKDLPDGVSSPDALLRRVCGADGGTVGWAWVRLRGDGPGRAALHHLEIDPGHRRRGYGRAAALLIERELAARGVPELEVNVFAGNAAARGLFPGLGYAVAGQQMVKPLRPRERDVR</sequence>
<dbReference type="PANTHER" id="PTHR43420:SF12">
    <property type="entry name" value="N-ACETYLTRANSFERASE DOMAIN-CONTAINING PROTEIN"/>
    <property type="match status" value="1"/>
</dbReference>
<feature type="domain" description="N-acetyltransferase" evidence="3">
    <location>
        <begin position="185"/>
        <end position="331"/>
    </location>
</feature>
<dbReference type="CDD" id="cd04301">
    <property type="entry name" value="NAT_SF"/>
    <property type="match status" value="2"/>
</dbReference>
<keyword evidence="1" id="KW-0808">Transferase</keyword>